<gene>
    <name evidence="5" type="ORF">ADU59_10540</name>
</gene>
<evidence type="ECO:0000259" key="4">
    <source>
        <dbReference type="Pfam" id="PF01261"/>
    </source>
</evidence>
<keyword evidence="6" id="KW-1185">Reference proteome</keyword>
<accession>A0A1C7P7S0</accession>
<protein>
    <submittedName>
        <fullName evidence="5">Hydroxypyruvate isomerase</fullName>
    </submittedName>
</protein>
<organism evidence="5 6">
    <name type="scientific">Pararhizobium polonicum</name>
    <dbReference type="NCBI Taxonomy" id="1612624"/>
    <lineage>
        <taxon>Bacteria</taxon>
        <taxon>Pseudomonadati</taxon>
        <taxon>Pseudomonadota</taxon>
        <taxon>Alphaproteobacteria</taxon>
        <taxon>Hyphomicrobiales</taxon>
        <taxon>Rhizobiaceae</taxon>
        <taxon>Rhizobium/Agrobacterium group</taxon>
        <taxon>Pararhizobium</taxon>
    </lineage>
</organism>
<evidence type="ECO:0000256" key="1">
    <source>
        <dbReference type="ARBA" id="ARBA00023235"/>
    </source>
</evidence>
<evidence type="ECO:0000256" key="3">
    <source>
        <dbReference type="PIRSR" id="PIRSR006241-50"/>
    </source>
</evidence>
<proteinExistence type="inferred from homology"/>
<dbReference type="InterPro" id="IPR026040">
    <property type="entry name" value="HyI-like"/>
</dbReference>
<dbReference type="GO" id="GO:0046487">
    <property type="term" value="P:glyoxylate metabolic process"/>
    <property type="evidence" value="ECO:0007669"/>
    <property type="project" value="TreeGrafter"/>
</dbReference>
<dbReference type="AlphaFoldDB" id="A0A1C7P7S0"/>
<dbReference type="STRING" id="1612624.ADU59_10540"/>
<dbReference type="InterPro" id="IPR013022">
    <property type="entry name" value="Xyl_isomerase-like_TIM-brl"/>
</dbReference>
<comment type="similarity">
    <text evidence="2">Belongs to the hyi family.</text>
</comment>
<dbReference type="RefSeq" id="WP_068954041.1">
    <property type="nucleotide sequence ID" value="NZ_LGLV01000006.1"/>
</dbReference>
<keyword evidence="5" id="KW-0670">Pyruvate</keyword>
<dbReference type="OrthoDB" id="9786584at2"/>
<dbReference type="InterPro" id="IPR050417">
    <property type="entry name" value="Sugar_Epim/Isomerase"/>
</dbReference>
<evidence type="ECO:0000313" key="6">
    <source>
        <dbReference type="Proteomes" id="UP000093111"/>
    </source>
</evidence>
<dbReference type="SUPFAM" id="SSF51658">
    <property type="entry name" value="Xylose isomerase-like"/>
    <property type="match status" value="1"/>
</dbReference>
<dbReference type="Pfam" id="PF01261">
    <property type="entry name" value="AP_endonuc_2"/>
    <property type="match status" value="1"/>
</dbReference>
<dbReference type="PATRIC" id="fig|1612624.7.peg.3662"/>
<sequence length="255" mass="28251">MPRFAANLTMMFNENDFLDRFAIAAHAGFKAVEYLFPYDFPAETVAETLANAGLEQALFNLPAGDWGKGERGLAALPERRTEFRQSVKTAVGYGRAIGTPLLHMMAGIARHDDKAAMATYRDAVAFTADAVGEAGIGLVIEPINGRDMPGYFLNDFERAADLIMDLGHANLKLQFDIYHRQVMHGDVLTALETMMPLIGHVQIASVPKRHEPGTGELDDFRIFEHLDALGYRGYVGCEYRPRGETVAGLTWMKRL</sequence>
<dbReference type="InterPro" id="IPR053398">
    <property type="entry name" value="HPT_OtnI_isomerases"/>
</dbReference>
<dbReference type="PANTHER" id="PTHR43489:SF6">
    <property type="entry name" value="HYDROXYPYRUVATE ISOMERASE-RELATED"/>
    <property type="match status" value="1"/>
</dbReference>
<dbReference type="Proteomes" id="UP000093111">
    <property type="component" value="Unassembled WGS sequence"/>
</dbReference>
<dbReference type="EMBL" id="LGLV01000006">
    <property type="protein sequence ID" value="OBZ95784.1"/>
    <property type="molecule type" value="Genomic_DNA"/>
</dbReference>
<dbReference type="InterPro" id="IPR036237">
    <property type="entry name" value="Xyl_isomerase-like_sf"/>
</dbReference>
<dbReference type="PANTHER" id="PTHR43489">
    <property type="entry name" value="ISOMERASE"/>
    <property type="match status" value="1"/>
</dbReference>
<name>A0A1C7P7S0_9HYPH</name>
<dbReference type="Gene3D" id="3.20.20.150">
    <property type="entry name" value="Divalent-metal-dependent TIM barrel enzymes"/>
    <property type="match status" value="1"/>
</dbReference>
<feature type="active site" description="Proton donor/acceptor" evidence="3">
    <location>
        <position position="238"/>
    </location>
</feature>
<feature type="domain" description="Xylose isomerase-like TIM barrel" evidence="4">
    <location>
        <begin position="21"/>
        <end position="254"/>
    </location>
</feature>
<keyword evidence="1 2" id="KW-0413">Isomerase</keyword>
<reference evidence="5 6" key="1">
    <citation type="journal article" date="2016" name="Syst. Appl. Microbiol.">
        <title>Pararhizobium polonicum sp. nov. isolated from tumors on stone fruit rootstocks.</title>
        <authorList>
            <person name="Pulawska J."/>
            <person name="Kuzmanovic N."/>
            <person name="Willems A."/>
            <person name="Pothier J.F."/>
        </authorList>
    </citation>
    <scope>NUCLEOTIDE SEQUENCE [LARGE SCALE GENOMIC DNA]</scope>
    <source>
        <strain evidence="5 6">F5.1</strain>
    </source>
</reference>
<dbReference type="FunFam" id="3.20.20.150:FF:000007">
    <property type="entry name" value="Hydroxypyruvate isomerase"/>
    <property type="match status" value="1"/>
</dbReference>
<dbReference type="PIRSF" id="PIRSF006241">
    <property type="entry name" value="HyI"/>
    <property type="match status" value="1"/>
</dbReference>
<evidence type="ECO:0000256" key="2">
    <source>
        <dbReference type="PIRNR" id="PIRNR006241"/>
    </source>
</evidence>
<dbReference type="GO" id="GO:0008903">
    <property type="term" value="F:hydroxypyruvate isomerase activity"/>
    <property type="evidence" value="ECO:0007669"/>
    <property type="project" value="TreeGrafter"/>
</dbReference>
<evidence type="ECO:0000313" key="5">
    <source>
        <dbReference type="EMBL" id="OBZ95784.1"/>
    </source>
</evidence>
<feature type="active site" description="Proton donor/acceptor" evidence="3">
    <location>
        <position position="141"/>
    </location>
</feature>
<dbReference type="NCBIfam" id="NF043033">
    <property type="entry name" value="OxoTetrIsom"/>
    <property type="match status" value="1"/>
</dbReference>
<comment type="caution">
    <text evidence="5">The sequence shown here is derived from an EMBL/GenBank/DDBJ whole genome shotgun (WGS) entry which is preliminary data.</text>
</comment>